<feature type="region of interest" description="Disordered" evidence="1">
    <location>
        <begin position="129"/>
        <end position="187"/>
    </location>
</feature>
<gene>
    <name evidence="2" type="ORF">B0H17DRAFT_1061886</name>
</gene>
<accession>A0AAD7DID0</accession>
<name>A0AAD7DID0_MYCRO</name>
<sequence length="760" mass="84562">MHKKKTKPSTGPPQALISRIDHLQRLLNHLPLSLPLDPVESNYQFYLDEDKVAEAGTVFPIAGRALELSFGTWKRGSVLRFEERGTRLAALGPFLKNVVKRMSAGERENFKIAWIDRLVTAATESGAVIPSGASKGRERESTDEEPSESPPAKKSRVHTPIIPDSADEAPPMSIPSTAAPKQTLTSATIPATSNVNLTTNAQATLETMGWQGWVPGAKDAHFKQTNRVHREGVEEIAQRRKKESALKKDRERELTAARQRQFRARKRAEKEAEDDLSTDDNAQVVLMRGADAEAHKRLLDVAETSRAGTQGWRDKRNGREGGAVQKKAATVNWFHPFLFGAIEKEMRRTGWSPSATVKNLQKSSPLYKGLHKGTISRWRVKGKNEWGPATLEKIATGRAITASGRTGPLARYPEITENAKDTLKGLRTAGAIVNNVNVSIARGVLLAEIEQQQPQLLVNFKVVMDWTPRKATRQARHIPEDAPSLIKRTFFRLRYAILTGRIPPELVVNADQAGNYLLPASGHTFHDRGAKQVDVVAKDEKRAYTMMLASTPAGDFLPIQAPTATTPQKLGDLSFPPLIVKKKGSHFSTLSTMEAWVRDVIAPWRASVLRSRPDLDDDQLMIVYIDIYPVHIGQEFRLHIFSTYPYIILIFVPGGCTGLAQPADVGLQRIAKHILKQDSLDYLVDIFKTQSTKGIAPKDVTFPSSLPILRNATVRGLVKMYDFFQTPEGRKIVKQVRLFDFVLGANARFRGHRGIFLRNV</sequence>
<evidence type="ECO:0000256" key="1">
    <source>
        <dbReference type="SAM" id="MobiDB-lite"/>
    </source>
</evidence>
<keyword evidence="3" id="KW-1185">Reference proteome</keyword>
<proteinExistence type="predicted"/>
<feature type="compositionally biased region" description="Basic and acidic residues" evidence="1">
    <location>
        <begin position="238"/>
        <end position="255"/>
    </location>
</feature>
<dbReference type="Proteomes" id="UP001221757">
    <property type="component" value="Unassembled WGS sequence"/>
</dbReference>
<feature type="region of interest" description="Disordered" evidence="1">
    <location>
        <begin position="238"/>
        <end position="277"/>
    </location>
</feature>
<comment type="caution">
    <text evidence="2">The sequence shown here is derived from an EMBL/GenBank/DDBJ whole genome shotgun (WGS) entry which is preliminary data.</text>
</comment>
<protein>
    <recommendedName>
        <fullName evidence="4">DDE-1 domain-containing protein</fullName>
    </recommendedName>
</protein>
<feature type="compositionally biased region" description="Polar residues" evidence="1">
    <location>
        <begin position="174"/>
        <end position="187"/>
    </location>
</feature>
<evidence type="ECO:0008006" key="4">
    <source>
        <dbReference type="Google" id="ProtNLM"/>
    </source>
</evidence>
<dbReference type="EMBL" id="JARKIE010000054">
    <property type="protein sequence ID" value="KAJ7692093.1"/>
    <property type="molecule type" value="Genomic_DNA"/>
</dbReference>
<reference evidence="2" key="1">
    <citation type="submission" date="2023-03" db="EMBL/GenBank/DDBJ databases">
        <title>Massive genome expansion in bonnet fungi (Mycena s.s.) driven by repeated elements and novel gene families across ecological guilds.</title>
        <authorList>
            <consortium name="Lawrence Berkeley National Laboratory"/>
            <person name="Harder C.B."/>
            <person name="Miyauchi S."/>
            <person name="Viragh M."/>
            <person name="Kuo A."/>
            <person name="Thoen E."/>
            <person name="Andreopoulos B."/>
            <person name="Lu D."/>
            <person name="Skrede I."/>
            <person name="Drula E."/>
            <person name="Henrissat B."/>
            <person name="Morin E."/>
            <person name="Kohler A."/>
            <person name="Barry K."/>
            <person name="LaButti K."/>
            <person name="Morin E."/>
            <person name="Salamov A."/>
            <person name="Lipzen A."/>
            <person name="Mereny Z."/>
            <person name="Hegedus B."/>
            <person name="Baldrian P."/>
            <person name="Stursova M."/>
            <person name="Weitz H."/>
            <person name="Taylor A."/>
            <person name="Grigoriev I.V."/>
            <person name="Nagy L.G."/>
            <person name="Martin F."/>
            <person name="Kauserud H."/>
        </authorList>
    </citation>
    <scope>NUCLEOTIDE SEQUENCE</scope>
    <source>
        <strain evidence="2">CBHHK067</strain>
    </source>
</reference>
<organism evidence="2 3">
    <name type="scientific">Mycena rosella</name>
    <name type="common">Pink bonnet</name>
    <name type="synonym">Agaricus rosellus</name>
    <dbReference type="NCBI Taxonomy" id="1033263"/>
    <lineage>
        <taxon>Eukaryota</taxon>
        <taxon>Fungi</taxon>
        <taxon>Dikarya</taxon>
        <taxon>Basidiomycota</taxon>
        <taxon>Agaricomycotina</taxon>
        <taxon>Agaricomycetes</taxon>
        <taxon>Agaricomycetidae</taxon>
        <taxon>Agaricales</taxon>
        <taxon>Marasmiineae</taxon>
        <taxon>Mycenaceae</taxon>
        <taxon>Mycena</taxon>
    </lineage>
</organism>
<evidence type="ECO:0000313" key="2">
    <source>
        <dbReference type="EMBL" id="KAJ7692093.1"/>
    </source>
</evidence>
<dbReference type="AlphaFoldDB" id="A0AAD7DID0"/>
<evidence type="ECO:0000313" key="3">
    <source>
        <dbReference type="Proteomes" id="UP001221757"/>
    </source>
</evidence>